<dbReference type="Proteomes" id="UP000295050">
    <property type="component" value="Unassembled WGS sequence"/>
</dbReference>
<evidence type="ECO:0000256" key="2">
    <source>
        <dbReference type="ARBA" id="ARBA00022475"/>
    </source>
</evidence>
<keyword evidence="4 12" id="KW-0812">Transmembrane</keyword>
<keyword evidence="3" id="KW-0997">Cell inner membrane</keyword>
<name>A0A4R2RLA4_9RHOB</name>
<organism evidence="13 14">
    <name type="scientific">Rhodovulum bhavnagarense</name>
    <dbReference type="NCBI Taxonomy" id="992286"/>
    <lineage>
        <taxon>Bacteria</taxon>
        <taxon>Pseudomonadati</taxon>
        <taxon>Pseudomonadota</taxon>
        <taxon>Alphaproteobacteria</taxon>
        <taxon>Rhodobacterales</taxon>
        <taxon>Paracoccaceae</taxon>
        <taxon>Rhodovulum</taxon>
    </lineage>
</organism>
<feature type="binding site" evidence="12">
    <location>
        <position position="92"/>
    </location>
    <ligand>
        <name>Na(+)</name>
        <dbReference type="ChEBI" id="CHEBI:29101"/>
        <note>structural</note>
    </ligand>
</feature>
<dbReference type="AlphaFoldDB" id="A0A4R2RLA4"/>
<keyword evidence="14" id="KW-1185">Reference proteome</keyword>
<sequence length="157" mass="16492">MTTVISIRGRELAERLAMYLAIAAGAAIGGVLRAGLSIGTVAWLGPGFPWGTLLANILGSFAIGLYAALTGPDGRLLVSARQRQFVMTGLCGGFTTFSLFSLENVTLLGGGEYRLAAFNIGGSVLAWLVAVWAGFALGSRHGRLRRGPASDRHQERT</sequence>
<dbReference type="RefSeq" id="WP_132949953.1">
    <property type="nucleotide sequence ID" value="NZ_SLXU01000001.1"/>
</dbReference>
<comment type="subcellular location">
    <subcellularLocation>
        <location evidence="1 12">Cell membrane</location>
        <topology evidence="1 12">Multi-pass membrane protein</topology>
    </subcellularLocation>
</comment>
<comment type="function">
    <text evidence="12">Fluoride-specific ion channel. Important for reducing fluoride concentration in the cell, thus reducing its toxicity.</text>
</comment>
<evidence type="ECO:0000256" key="4">
    <source>
        <dbReference type="ARBA" id="ARBA00022692"/>
    </source>
</evidence>
<dbReference type="GO" id="GO:0062054">
    <property type="term" value="F:fluoride channel activity"/>
    <property type="evidence" value="ECO:0007669"/>
    <property type="project" value="UniProtKB-UniRule"/>
</dbReference>
<gene>
    <name evidence="12" type="primary">fluC</name>
    <name evidence="12" type="synonym">crcB</name>
    <name evidence="13" type="ORF">EV663_101260</name>
</gene>
<comment type="caution">
    <text evidence="13">The sequence shown here is derived from an EMBL/GenBank/DDBJ whole genome shotgun (WGS) entry which is preliminary data.</text>
</comment>
<evidence type="ECO:0000256" key="8">
    <source>
        <dbReference type="ARBA" id="ARBA00023136"/>
    </source>
</evidence>
<feature type="transmembrane region" description="Helical" evidence="12">
    <location>
        <begin position="85"/>
        <end position="102"/>
    </location>
</feature>
<proteinExistence type="inferred from homology"/>
<dbReference type="Pfam" id="PF02537">
    <property type="entry name" value="CRCB"/>
    <property type="match status" value="1"/>
</dbReference>
<evidence type="ECO:0000256" key="11">
    <source>
        <dbReference type="ARBA" id="ARBA00035585"/>
    </source>
</evidence>
<keyword evidence="7 12" id="KW-0406">Ion transport</keyword>
<dbReference type="EMBL" id="SLXU01000001">
    <property type="protein sequence ID" value="TCP62997.1"/>
    <property type="molecule type" value="Genomic_DNA"/>
</dbReference>
<dbReference type="HAMAP" id="MF_00454">
    <property type="entry name" value="FluC"/>
    <property type="match status" value="1"/>
</dbReference>
<evidence type="ECO:0000256" key="6">
    <source>
        <dbReference type="ARBA" id="ARBA00023053"/>
    </source>
</evidence>
<comment type="activity regulation">
    <text evidence="12">Na(+) is not transported, but it plays an essential structural role and its presence is essential for fluoride channel function.</text>
</comment>
<dbReference type="GO" id="GO:0140114">
    <property type="term" value="P:cellular detoxification of fluoride"/>
    <property type="evidence" value="ECO:0007669"/>
    <property type="project" value="UniProtKB-UniRule"/>
</dbReference>
<keyword evidence="12" id="KW-0479">Metal-binding</keyword>
<accession>A0A4R2RLA4</accession>
<evidence type="ECO:0000256" key="10">
    <source>
        <dbReference type="ARBA" id="ARBA00035120"/>
    </source>
</evidence>
<feature type="transmembrane region" description="Helical" evidence="12">
    <location>
        <begin position="114"/>
        <end position="137"/>
    </location>
</feature>
<keyword evidence="9 12" id="KW-0407">Ion channel</keyword>
<keyword evidence="2 12" id="KW-1003">Cell membrane</keyword>
<keyword evidence="5 12" id="KW-1133">Transmembrane helix</keyword>
<feature type="transmembrane region" description="Helical" evidence="12">
    <location>
        <begin position="16"/>
        <end position="36"/>
    </location>
</feature>
<dbReference type="PANTHER" id="PTHR28259:SF1">
    <property type="entry name" value="FLUORIDE EXPORT PROTEIN 1-RELATED"/>
    <property type="match status" value="1"/>
</dbReference>
<comment type="catalytic activity">
    <reaction evidence="11">
        <text>fluoride(in) = fluoride(out)</text>
        <dbReference type="Rhea" id="RHEA:76159"/>
        <dbReference type="ChEBI" id="CHEBI:17051"/>
    </reaction>
    <physiologicalReaction direction="left-to-right" evidence="11">
        <dbReference type="Rhea" id="RHEA:76160"/>
    </physiologicalReaction>
</comment>
<feature type="binding site" evidence="12">
    <location>
        <position position="95"/>
    </location>
    <ligand>
        <name>Na(+)</name>
        <dbReference type="ChEBI" id="CHEBI:29101"/>
        <note>structural</note>
    </ligand>
</feature>
<feature type="transmembrane region" description="Helical" evidence="12">
    <location>
        <begin position="48"/>
        <end position="69"/>
    </location>
</feature>
<keyword evidence="12" id="KW-0813">Transport</keyword>
<keyword evidence="8 12" id="KW-0472">Membrane</keyword>
<evidence type="ECO:0000313" key="13">
    <source>
        <dbReference type="EMBL" id="TCP62997.1"/>
    </source>
</evidence>
<evidence type="ECO:0000256" key="9">
    <source>
        <dbReference type="ARBA" id="ARBA00023303"/>
    </source>
</evidence>
<dbReference type="GO" id="GO:0005886">
    <property type="term" value="C:plasma membrane"/>
    <property type="evidence" value="ECO:0007669"/>
    <property type="project" value="UniProtKB-SubCell"/>
</dbReference>
<comment type="similarity">
    <text evidence="10 12">Belongs to the fluoride channel Fluc/FEX (TC 1.A.43) family.</text>
</comment>
<evidence type="ECO:0000256" key="5">
    <source>
        <dbReference type="ARBA" id="ARBA00022989"/>
    </source>
</evidence>
<reference evidence="13 14" key="1">
    <citation type="submission" date="2019-03" db="EMBL/GenBank/DDBJ databases">
        <title>Genomic Encyclopedia of Type Strains, Phase IV (KMG-IV): sequencing the most valuable type-strain genomes for metagenomic binning, comparative biology and taxonomic classification.</title>
        <authorList>
            <person name="Goeker M."/>
        </authorList>
    </citation>
    <scope>NUCLEOTIDE SEQUENCE [LARGE SCALE GENOMIC DNA]</scope>
    <source>
        <strain evidence="13 14">DSM 24766</strain>
    </source>
</reference>
<dbReference type="GO" id="GO:0046872">
    <property type="term" value="F:metal ion binding"/>
    <property type="evidence" value="ECO:0007669"/>
    <property type="project" value="UniProtKB-KW"/>
</dbReference>
<evidence type="ECO:0000256" key="1">
    <source>
        <dbReference type="ARBA" id="ARBA00004651"/>
    </source>
</evidence>
<evidence type="ECO:0000256" key="7">
    <source>
        <dbReference type="ARBA" id="ARBA00023065"/>
    </source>
</evidence>
<protein>
    <recommendedName>
        <fullName evidence="12">Fluoride-specific ion channel FluC</fullName>
    </recommendedName>
</protein>
<dbReference type="InterPro" id="IPR003691">
    <property type="entry name" value="FluC"/>
</dbReference>
<dbReference type="PANTHER" id="PTHR28259">
    <property type="entry name" value="FLUORIDE EXPORT PROTEIN 1-RELATED"/>
    <property type="match status" value="1"/>
</dbReference>
<dbReference type="OrthoDB" id="9806299at2"/>
<evidence type="ECO:0000256" key="12">
    <source>
        <dbReference type="HAMAP-Rule" id="MF_00454"/>
    </source>
</evidence>
<evidence type="ECO:0000256" key="3">
    <source>
        <dbReference type="ARBA" id="ARBA00022519"/>
    </source>
</evidence>
<evidence type="ECO:0000313" key="14">
    <source>
        <dbReference type="Proteomes" id="UP000295050"/>
    </source>
</evidence>
<keyword evidence="6 12" id="KW-0915">Sodium</keyword>